<dbReference type="Gene3D" id="3.10.350.10">
    <property type="entry name" value="LysM domain"/>
    <property type="match status" value="1"/>
</dbReference>
<dbReference type="CDD" id="cd00118">
    <property type="entry name" value="LysM"/>
    <property type="match status" value="1"/>
</dbReference>
<evidence type="ECO:0000256" key="1">
    <source>
        <dbReference type="SAM" id="MobiDB-lite"/>
    </source>
</evidence>
<feature type="region of interest" description="Disordered" evidence="1">
    <location>
        <begin position="1"/>
        <end position="29"/>
    </location>
</feature>
<evidence type="ECO:0000313" key="4">
    <source>
        <dbReference type="Proteomes" id="UP000054558"/>
    </source>
</evidence>
<dbReference type="SUPFAM" id="SSF54106">
    <property type="entry name" value="LysM domain"/>
    <property type="match status" value="1"/>
</dbReference>
<reference evidence="3 4" key="1">
    <citation type="journal article" date="2014" name="Nat. Commun.">
        <title>Klebsormidium flaccidum genome reveals primary factors for plant terrestrial adaptation.</title>
        <authorList>
            <person name="Hori K."/>
            <person name="Maruyama F."/>
            <person name="Fujisawa T."/>
            <person name="Togashi T."/>
            <person name="Yamamoto N."/>
            <person name="Seo M."/>
            <person name="Sato S."/>
            <person name="Yamada T."/>
            <person name="Mori H."/>
            <person name="Tajima N."/>
            <person name="Moriyama T."/>
            <person name="Ikeuchi M."/>
            <person name="Watanabe M."/>
            <person name="Wada H."/>
            <person name="Kobayashi K."/>
            <person name="Saito M."/>
            <person name="Masuda T."/>
            <person name="Sasaki-Sekimoto Y."/>
            <person name="Mashiguchi K."/>
            <person name="Awai K."/>
            <person name="Shimojima M."/>
            <person name="Masuda S."/>
            <person name="Iwai M."/>
            <person name="Nobusawa T."/>
            <person name="Narise T."/>
            <person name="Kondo S."/>
            <person name="Saito H."/>
            <person name="Sato R."/>
            <person name="Murakawa M."/>
            <person name="Ihara Y."/>
            <person name="Oshima-Yamada Y."/>
            <person name="Ohtaka K."/>
            <person name="Satoh M."/>
            <person name="Sonobe K."/>
            <person name="Ishii M."/>
            <person name="Ohtani R."/>
            <person name="Kanamori-Sato M."/>
            <person name="Honoki R."/>
            <person name="Miyazaki D."/>
            <person name="Mochizuki H."/>
            <person name="Umetsu J."/>
            <person name="Higashi K."/>
            <person name="Shibata D."/>
            <person name="Kamiya Y."/>
            <person name="Sato N."/>
            <person name="Nakamura Y."/>
            <person name="Tabata S."/>
            <person name="Ida S."/>
            <person name="Kurokawa K."/>
            <person name="Ohta H."/>
        </authorList>
    </citation>
    <scope>NUCLEOTIDE SEQUENCE [LARGE SCALE GENOMIC DNA]</scope>
    <source>
        <strain evidence="3 4">NIES-2285</strain>
    </source>
</reference>
<dbReference type="InterPro" id="IPR036779">
    <property type="entry name" value="LysM_dom_sf"/>
</dbReference>
<dbReference type="PROSITE" id="PS51782">
    <property type="entry name" value="LYSM"/>
    <property type="match status" value="1"/>
</dbReference>
<dbReference type="Pfam" id="PF01476">
    <property type="entry name" value="LysM"/>
    <property type="match status" value="1"/>
</dbReference>
<feature type="compositionally biased region" description="Polar residues" evidence="1">
    <location>
        <begin position="17"/>
        <end position="26"/>
    </location>
</feature>
<dbReference type="Proteomes" id="UP000054558">
    <property type="component" value="Unassembled WGS sequence"/>
</dbReference>
<dbReference type="InterPro" id="IPR018392">
    <property type="entry name" value="LysM"/>
</dbReference>
<protein>
    <recommendedName>
        <fullName evidence="2">LysM domain-containing protein</fullName>
    </recommendedName>
</protein>
<dbReference type="EMBL" id="DF236999">
    <property type="protein sequence ID" value="GAQ80249.1"/>
    <property type="molecule type" value="Genomic_DNA"/>
</dbReference>
<name>A0A1Y1HST3_KLENI</name>
<sequence>MEATAVRRGGFLPGLPATSSNGSSYTRPKHVGAMGIHAEKAHLQRVSTLAQVVSNATQSGADPRLCALALQDLVSPDAQVGKYKLGKYRVKKGDTLSDLSRKCGLPVEELAELNELEDPNLIQAGAQILLAFPRQFIEELAQSVPSRPREGATEAAQGPRLTVRVSERREGSAKVHEAPVLERERISTATPSQPVQSTSDSQHLRGEAAWSTTAAPGVAGLRTPAYTVSVNSVRVPRMGYRLSSQWASLGALLLIVAASSLLLRLGSDRLWGAYVSVGSHLAERKLREKDRRAALEAAKEAKKAEAQRMKNWWYAVVDDDRKAAQLAPDAVNGSVRSRLPSEPSIGKQAREIEQKRLEEEYNTFIRKIKVKEKDDGLIG</sequence>
<dbReference type="AlphaFoldDB" id="A0A1Y1HST3"/>
<gene>
    <name evidence="3" type="ORF">KFL_000500010</name>
</gene>
<feature type="compositionally biased region" description="Polar residues" evidence="1">
    <location>
        <begin position="187"/>
        <end position="201"/>
    </location>
</feature>
<accession>A0A1Y1HST3</accession>
<feature type="region of interest" description="Disordered" evidence="1">
    <location>
        <begin position="143"/>
        <end position="209"/>
    </location>
</feature>
<evidence type="ECO:0000259" key="2">
    <source>
        <dbReference type="PROSITE" id="PS51782"/>
    </source>
</evidence>
<proteinExistence type="predicted"/>
<feature type="domain" description="LysM" evidence="2">
    <location>
        <begin position="86"/>
        <end position="130"/>
    </location>
</feature>
<dbReference type="SMART" id="SM00257">
    <property type="entry name" value="LysM"/>
    <property type="match status" value="1"/>
</dbReference>
<keyword evidence="4" id="KW-1185">Reference proteome</keyword>
<feature type="compositionally biased region" description="Basic and acidic residues" evidence="1">
    <location>
        <begin position="165"/>
        <end position="186"/>
    </location>
</feature>
<organism evidence="3 4">
    <name type="scientific">Klebsormidium nitens</name>
    <name type="common">Green alga</name>
    <name type="synonym">Ulothrix nitens</name>
    <dbReference type="NCBI Taxonomy" id="105231"/>
    <lineage>
        <taxon>Eukaryota</taxon>
        <taxon>Viridiplantae</taxon>
        <taxon>Streptophyta</taxon>
        <taxon>Klebsormidiophyceae</taxon>
        <taxon>Klebsormidiales</taxon>
        <taxon>Klebsormidiaceae</taxon>
        <taxon>Klebsormidium</taxon>
    </lineage>
</organism>
<evidence type="ECO:0000313" key="3">
    <source>
        <dbReference type="EMBL" id="GAQ80249.1"/>
    </source>
</evidence>